<dbReference type="InterPro" id="IPR053378">
    <property type="entry name" value="Prenyl_diphosphate_synthase"/>
</dbReference>
<dbReference type="SFLD" id="SFLDS00005">
    <property type="entry name" value="Isoprenoid_Synthase_Type_I"/>
    <property type="match status" value="1"/>
</dbReference>
<dbReference type="GO" id="GO:0046872">
    <property type="term" value="F:metal ion binding"/>
    <property type="evidence" value="ECO:0007669"/>
    <property type="project" value="UniProtKB-KW"/>
</dbReference>
<protein>
    <submittedName>
        <fullName evidence="8">Polyprenyl synthetase family protein</fullName>
    </submittedName>
</protein>
<dbReference type="SUPFAM" id="SSF48576">
    <property type="entry name" value="Terpenoid synthases"/>
    <property type="match status" value="1"/>
</dbReference>
<dbReference type="InterPro" id="IPR033749">
    <property type="entry name" value="Polyprenyl_synt_CS"/>
</dbReference>
<keyword evidence="5" id="KW-0460">Magnesium</keyword>
<evidence type="ECO:0000256" key="4">
    <source>
        <dbReference type="ARBA" id="ARBA00022723"/>
    </source>
</evidence>
<evidence type="ECO:0000256" key="1">
    <source>
        <dbReference type="ARBA" id="ARBA00001946"/>
    </source>
</evidence>
<evidence type="ECO:0000256" key="5">
    <source>
        <dbReference type="ARBA" id="ARBA00022842"/>
    </source>
</evidence>
<dbReference type="Proteomes" id="UP000676409">
    <property type="component" value="Chromosome"/>
</dbReference>
<keyword evidence="9" id="KW-1185">Reference proteome</keyword>
<accession>A0A975G3Q7</accession>
<dbReference type="CDD" id="cd00685">
    <property type="entry name" value="Trans_IPPS_HT"/>
    <property type="match status" value="1"/>
</dbReference>
<name>A0A975G3Q7_9CAUL</name>
<dbReference type="RefSeq" id="WP_211940003.1">
    <property type="nucleotide sequence ID" value="NZ_CP073078.1"/>
</dbReference>
<dbReference type="GO" id="GO:0005737">
    <property type="term" value="C:cytoplasm"/>
    <property type="evidence" value="ECO:0007669"/>
    <property type="project" value="UniProtKB-ARBA"/>
</dbReference>
<dbReference type="InterPro" id="IPR008949">
    <property type="entry name" value="Isoprenoid_synthase_dom_sf"/>
</dbReference>
<dbReference type="AlphaFoldDB" id="A0A975G3Q7"/>
<dbReference type="SFLD" id="SFLDG01017">
    <property type="entry name" value="Polyprenyl_Transferase_Like"/>
    <property type="match status" value="1"/>
</dbReference>
<organism evidence="8 9">
    <name type="scientific">Phenylobacterium montanum</name>
    <dbReference type="NCBI Taxonomy" id="2823693"/>
    <lineage>
        <taxon>Bacteria</taxon>
        <taxon>Pseudomonadati</taxon>
        <taxon>Pseudomonadota</taxon>
        <taxon>Alphaproteobacteria</taxon>
        <taxon>Caulobacterales</taxon>
        <taxon>Caulobacteraceae</taxon>
        <taxon>Phenylobacterium</taxon>
    </lineage>
</organism>
<comment type="similarity">
    <text evidence="2 7">Belongs to the FPP/GGPP synthase family.</text>
</comment>
<reference evidence="8" key="1">
    <citation type="submission" date="2021-04" db="EMBL/GenBank/DDBJ databases">
        <title>The complete genome sequence of Caulobacter sp. S6.</title>
        <authorList>
            <person name="Tang Y."/>
            <person name="Ouyang W."/>
            <person name="Liu Q."/>
            <person name="Huang B."/>
            <person name="Guo Z."/>
            <person name="Lei P."/>
        </authorList>
    </citation>
    <scope>NUCLEOTIDE SEQUENCE</scope>
    <source>
        <strain evidence="8">S6</strain>
    </source>
</reference>
<dbReference type="EMBL" id="CP073078">
    <property type="protein sequence ID" value="QUD89952.1"/>
    <property type="molecule type" value="Genomic_DNA"/>
</dbReference>
<dbReference type="KEGG" id="caul:KCG34_08840"/>
<dbReference type="GO" id="GO:0004659">
    <property type="term" value="F:prenyltransferase activity"/>
    <property type="evidence" value="ECO:0007669"/>
    <property type="project" value="InterPro"/>
</dbReference>
<proteinExistence type="inferred from homology"/>
<evidence type="ECO:0000256" key="6">
    <source>
        <dbReference type="ARBA" id="ARBA00023229"/>
    </source>
</evidence>
<keyword evidence="3 7" id="KW-0808">Transferase</keyword>
<evidence type="ECO:0000256" key="7">
    <source>
        <dbReference type="RuleBase" id="RU004466"/>
    </source>
</evidence>
<dbReference type="NCBIfam" id="NF045485">
    <property type="entry name" value="FPPsyn"/>
    <property type="match status" value="1"/>
</dbReference>
<dbReference type="PANTHER" id="PTHR43281:SF1">
    <property type="entry name" value="FARNESYL DIPHOSPHATE SYNTHASE"/>
    <property type="match status" value="1"/>
</dbReference>
<keyword evidence="6" id="KW-0414">Isoprene biosynthesis</keyword>
<dbReference type="FunFam" id="1.10.600.10:FF:000001">
    <property type="entry name" value="Geranylgeranyl diphosphate synthase"/>
    <property type="match status" value="1"/>
</dbReference>
<dbReference type="Pfam" id="PF00348">
    <property type="entry name" value="polyprenyl_synt"/>
    <property type="match status" value="1"/>
</dbReference>
<dbReference type="PROSITE" id="PS00723">
    <property type="entry name" value="POLYPRENYL_SYNTHASE_1"/>
    <property type="match status" value="1"/>
</dbReference>
<evidence type="ECO:0000256" key="3">
    <source>
        <dbReference type="ARBA" id="ARBA00022679"/>
    </source>
</evidence>
<dbReference type="PROSITE" id="PS00444">
    <property type="entry name" value="POLYPRENYL_SYNTHASE_2"/>
    <property type="match status" value="1"/>
</dbReference>
<dbReference type="Gene3D" id="1.10.600.10">
    <property type="entry name" value="Farnesyl Diphosphate Synthase"/>
    <property type="match status" value="1"/>
</dbReference>
<comment type="cofactor">
    <cofactor evidence="1">
        <name>Mg(2+)</name>
        <dbReference type="ChEBI" id="CHEBI:18420"/>
    </cofactor>
</comment>
<dbReference type="PANTHER" id="PTHR43281">
    <property type="entry name" value="FARNESYL DIPHOSPHATE SYNTHASE"/>
    <property type="match status" value="1"/>
</dbReference>
<evidence type="ECO:0000256" key="2">
    <source>
        <dbReference type="ARBA" id="ARBA00006706"/>
    </source>
</evidence>
<dbReference type="GO" id="GO:0016114">
    <property type="term" value="P:terpenoid biosynthetic process"/>
    <property type="evidence" value="ECO:0007669"/>
    <property type="project" value="UniProtKB-ARBA"/>
</dbReference>
<keyword evidence="4" id="KW-0479">Metal-binding</keyword>
<evidence type="ECO:0000313" key="9">
    <source>
        <dbReference type="Proteomes" id="UP000676409"/>
    </source>
</evidence>
<gene>
    <name evidence="8" type="ORF">KCG34_08840</name>
</gene>
<evidence type="ECO:0000313" key="8">
    <source>
        <dbReference type="EMBL" id="QUD89952.1"/>
    </source>
</evidence>
<dbReference type="InterPro" id="IPR000092">
    <property type="entry name" value="Polyprenyl_synt"/>
</dbReference>
<sequence length="302" mass="32057">MSSDPKSQAALKTALTEAARLTDAALESLLPLPAGYHARAQEAMRYAVFAGGKRLRPFLVLASSALFDVPQGRALRVGAAIEALHTYSLVHDDLPCMDDDDLRRGQPTTHKKFDEATAVLAGDALLTLAFEILADPATHPSAEVRCQLVALLARAGGSEGMIGGQMMDIDAPNQSHGPDEVILLQRMKTGALFEFACEAGAILGQRGPEDRERLRGYARDFGLAFQITDDLIDETSTAEAAGKAVGKDKDQGKATLVSIYGVDGARDQAEALARSAQDAVAIYGPAAAPLEALPWYLIGRES</sequence>